<keyword evidence="1" id="KW-0732">Signal</keyword>
<organism evidence="3 4">
    <name type="scientific">Megalurothrips usitatus</name>
    <name type="common">bean blossom thrips</name>
    <dbReference type="NCBI Taxonomy" id="439358"/>
    <lineage>
        <taxon>Eukaryota</taxon>
        <taxon>Metazoa</taxon>
        <taxon>Ecdysozoa</taxon>
        <taxon>Arthropoda</taxon>
        <taxon>Hexapoda</taxon>
        <taxon>Insecta</taxon>
        <taxon>Pterygota</taxon>
        <taxon>Neoptera</taxon>
        <taxon>Paraneoptera</taxon>
        <taxon>Thysanoptera</taxon>
        <taxon>Terebrantia</taxon>
        <taxon>Thripoidea</taxon>
        <taxon>Thripidae</taxon>
        <taxon>Megalurothrips</taxon>
    </lineage>
</organism>
<feature type="chain" id="PRO_5043944731" description="Peptidase S1 domain-containing protein" evidence="1">
    <location>
        <begin position="19"/>
        <end position="682"/>
    </location>
</feature>
<dbReference type="EMBL" id="JAPTSV010000011">
    <property type="protein sequence ID" value="KAJ1522500.1"/>
    <property type="molecule type" value="Genomic_DNA"/>
</dbReference>
<dbReference type="InterPro" id="IPR001314">
    <property type="entry name" value="Peptidase_S1A"/>
</dbReference>
<feature type="domain" description="Peptidase S1" evidence="2">
    <location>
        <begin position="427"/>
        <end position="679"/>
    </location>
</feature>
<dbReference type="InterPro" id="IPR043504">
    <property type="entry name" value="Peptidase_S1_PA_chymotrypsin"/>
</dbReference>
<feature type="domain" description="Peptidase S1" evidence="2">
    <location>
        <begin position="92"/>
        <end position="345"/>
    </location>
</feature>
<evidence type="ECO:0000313" key="3">
    <source>
        <dbReference type="EMBL" id="KAJ1522500.1"/>
    </source>
</evidence>
<dbReference type="Pfam" id="PF00089">
    <property type="entry name" value="Trypsin"/>
    <property type="match status" value="2"/>
</dbReference>
<dbReference type="SUPFAM" id="SSF50494">
    <property type="entry name" value="Trypsin-like serine proteases"/>
    <property type="match status" value="2"/>
</dbReference>
<name>A0AAV7XDA4_9NEOP</name>
<dbReference type="Proteomes" id="UP001075354">
    <property type="component" value="Chromosome 11"/>
</dbReference>
<dbReference type="InterPro" id="IPR001254">
    <property type="entry name" value="Trypsin_dom"/>
</dbReference>
<dbReference type="CDD" id="cd00190">
    <property type="entry name" value="Tryp_SPc"/>
    <property type="match status" value="1"/>
</dbReference>
<gene>
    <name evidence="3" type="ORF">ONE63_001690</name>
</gene>
<dbReference type="PANTHER" id="PTHR24260">
    <property type="match status" value="1"/>
</dbReference>
<sequence>MLLLRGLLPLCAIAAALAESRSAVATGTKCTKSAKHAEEPAVPVVTCDQLDKHFADNEPLETDSRPGKVARRMCRKHQQDVCALPKTEFMHISAASSVYIPYVEYPHMALLGYGDRDSVIYSCGGSLISESYVLTSALCARLKNGDAVRWVVLGATKRQVQKPGGSDARQLIEVAEVITHPQYAAGVRYHDIALLRLATPAKLHPNGVRPACLNTDVDRNYSGKAAFATAWDTGVKGSETIVNVNLTVHDLQHCRDNSTLDPKELPRGLEDTQLCVGTFDNESDTCKVQSGGPLQVHTARDAEYSCMYRLLGVVAAGAGSDCGPGRPAIYTRVAAYVDWIESIVWPTGSDGCRKVVPPTSASLWDQKDFFVANTGPGSMARGMCRVYHSDLCSDMNSESVAVKPELNLESACHHNRPSVKWSREMRPTSVVRYNGTQGDEYFYNKQYSCAGALISPNAILTAARCKSFACQPIHDVYLIDPLLTDHIEGLWAFKVESVHVHPEYRSGEAYADLAIVKLTKSVDLRTFQPLCLDTPAHGEVRPGTRAKAAGWNVQGEGWTGIQYEVANTSLTVRGADECSSALLANEKLREAHPKGFLPSQICAGGLCDNETYGGEYGVPLSLRTHTLRTAEHGDFPMARVLGVASSLSYCTARTPDGSLLPDLFTSAASHLAWIESVVWPEG</sequence>
<comment type="caution">
    <text evidence="3">The sequence shown here is derived from an EMBL/GenBank/DDBJ whole genome shotgun (WGS) entry which is preliminary data.</text>
</comment>
<dbReference type="SMART" id="SM00020">
    <property type="entry name" value="Tryp_SPc"/>
    <property type="match status" value="2"/>
</dbReference>
<dbReference type="InterPro" id="IPR009003">
    <property type="entry name" value="Peptidase_S1_PA"/>
</dbReference>
<dbReference type="GO" id="GO:0004252">
    <property type="term" value="F:serine-type endopeptidase activity"/>
    <property type="evidence" value="ECO:0007669"/>
    <property type="project" value="InterPro"/>
</dbReference>
<protein>
    <recommendedName>
        <fullName evidence="2">Peptidase S1 domain-containing protein</fullName>
    </recommendedName>
</protein>
<reference evidence="3" key="1">
    <citation type="submission" date="2022-12" db="EMBL/GenBank/DDBJ databases">
        <title>Chromosome-level genome assembly of the bean flower thrips Megalurothrips usitatus.</title>
        <authorList>
            <person name="Ma L."/>
            <person name="Liu Q."/>
            <person name="Li H."/>
            <person name="Cai W."/>
        </authorList>
    </citation>
    <scope>NUCLEOTIDE SEQUENCE</scope>
    <source>
        <strain evidence="3">Cailab_2022a</strain>
    </source>
</reference>
<feature type="signal peptide" evidence="1">
    <location>
        <begin position="1"/>
        <end position="18"/>
    </location>
</feature>
<proteinExistence type="predicted"/>
<accession>A0AAV7XDA4</accession>
<dbReference type="AlphaFoldDB" id="A0AAV7XDA4"/>
<evidence type="ECO:0000313" key="4">
    <source>
        <dbReference type="Proteomes" id="UP001075354"/>
    </source>
</evidence>
<keyword evidence="4" id="KW-1185">Reference proteome</keyword>
<dbReference type="PROSITE" id="PS50240">
    <property type="entry name" value="TRYPSIN_DOM"/>
    <property type="match status" value="2"/>
</dbReference>
<evidence type="ECO:0000256" key="1">
    <source>
        <dbReference type="SAM" id="SignalP"/>
    </source>
</evidence>
<evidence type="ECO:0000259" key="2">
    <source>
        <dbReference type="PROSITE" id="PS50240"/>
    </source>
</evidence>
<dbReference type="PRINTS" id="PR00722">
    <property type="entry name" value="CHYMOTRYPSIN"/>
</dbReference>
<dbReference type="GO" id="GO:0006508">
    <property type="term" value="P:proteolysis"/>
    <property type="evidence" value="ECO:0007669"/>
    <property type="project" value="InterPro"/>
</dbReference>
<dbReference type="PANTHER" id="PTHR24260:SF136">
    <property type="entry name" value="GH08193P-RELATED"/>
    <property type="match status" value="1"/>
</dbReference>
<dbReference type="Gene3D" id="2.40.10.10">
    <property type="entry name" value="Trypsin-like serine proteases"/>
    <property type="match status" value="2"/>
</dbReference>
<dbReference type="InterPro" id="IPR051333">
    <property type="entry name" value="CLIP_Serine_Protease"/>
</dbReference>